<sequence length="89" mass="9532">MTDPAHPAAWPVAAVNVQSGEVSLMRRRRPVMTTCCGRLVEPEGGGPSPPVQLRPGSRRAEESRYSASGRASSAGRDECQPGEQSRQTK</sequence>
<organism evidence="3 4">
    <name type="scientific">Heligmosomoides polygyrus</name>
    <name type="common">Parasitic roundworm</name>
    <dbReference type="NCBI Taxonomy" id="6339"/>
    <lineage>
        <taxon>Eukaryota</taxon>
        <taxon>Metazoa</taxon>
        <taxon>Ecdysozoa</taxon>
        <taxon>Nematoda</taxon>
        <taxon>Chromadorea</taxon>
        <taxon>Rhabditida</taxon>
        <taxon>Rhabditina</taxon>
        <taxon>Rhabditomorpha</taxon>
        <taxon>Strongyloidea</taxon>
        <taxon>Heligmosomidae</taxon>
        <taxon>Heligmosomoides</taxon>
    </lineage>
</organism>
<gene>
    <name evidence="2" type="ORF">HPBE_LOCUS5763</name>
</gene>
<evidence type="ECO:0000313" key="4">
    <source>
        <dbReference type="WBParaSite" id="HPBE_0000576201-mRNA-1"/>
    </source>
</evidence>
<feature type="compositionally biased region" description="Low complexity" evidence="1">
    <location>
        <begin position="65"/>
        <end position="74"/>
    </location>
</feature>
<reference evidence="4" key="2">
    <citation type="submission" date="2019-09" db="UniProtKB">
        <authorList>
            <consortium name="WormBaseParasite"/>
        </authorList>
    </citation>
    <scope>IDENTIFICATION</scope>
</reference>
<proteinExistence type="predicted"/>
<name>A0A183FGI0_HELPZ</name>
<accession>A0A183FGI0</accession>
<dbReference type="Proteomes" id="UP000050761">
    <property type="component" value="Unassembled WGS sequence"/>
</dbReference>
<evidence type="ECO:0000256" key="1">
    <source>
        <dbReference type="SAM" id="MobiDB-lite"/>
    </source>
</evidence>
<dbReference type="WBParaSite" id="HPBE_0000576201-mRNA-1">
    <property type="protein sequence ID" value="HPBE_0000576201-mRNA-1"/>
    <property type="gene ID" value="HPBE_0000576201"/>
</dbReference>
<accession>A0A3P8AZ69</accession>
<dbReference type="EMBL" id="UZAH01025535">
    <property type="protein sequence ID" value="VDO65745.1"/>
    <property type="molecule type" value="Genomic_DNA"/>
</dbReference>
<evidence type="ECO:0000313" key="3">
    <source>
        <dbReference type="Proteomes" id="UP000050761"/>
    </source>
</evidence>
<feature type="region of interest" description="Disordered" evidence="1">
    <location>
        <begin position="37"/>
        <end position="89"/>
    </location>
</feature>
<reference evidence="2 3" key="1">
    <citation type="submission" date="2018-11" db="EMBL/GenBank/DDBJ databases">
        <authorList>
            <consortium name="Pathogen Informatics"/>
        </authorList>
    </citation>
    <scope>NUCLEOTIDE SEQUENCE [LARGE SCALE GENOMIC DNA]</scope>
</reference>
<dbReference type="AlphaFoldDB" id="A0A183FGI0"/>
<keyword evidence="3" id="KW-1185">Reference proteome</keyword>
<evidence type="ECO:0000313" key="2">
    <source>
        <dbReference type="EMBL" id="VDO65745.1"/>
    </source>
</evidence>
<protein>
    <submittedName>
        <fullName evidence="2 4">Uncharacterized protein</fullName>
    </submittedName>
</protein>